<accession>A0A143QGE2</accession>
<dbReference type="InterPro" id="IPR029056">
    <property type="entry name" value="Ribokinase-like"/>
</dbReference>
<dbReference type="RefSeq" id="WP_048316655.1">
    <property type="nucleotide sequence ID" value="NZ_CP015220.1"/>
</dbReference>
<evidence type="ECO:0000313" key="9">
    <source>
        <dbReference type="Proteomes" id="UP000076038"/>
    </source>
</evidence>
<keyword evidence="5" id="KW-0067">ATP-binding</keyword>
<evidence type="ECO:0000256" key="4">
    <source>
        <dbReference type="ARBA" id="ARBA00022777"/>
    </source>
</evidence>
<proteinExistence type="inferred from homology"/>
<dbReference type="GO" id="GO:0005524">
    <property type="term" value="F:ATP binding"/>
    <property type="evidence" value="ECO:0007669"/>
    <property type="project" value="UniProtKB-KW"/>
</dbReference>
<dbReference type="KEGG" id="rhs:A3Q41_00917"/>
<evidence type="ECO:0000259" key="7">
    <source>
        <dbReference type="Pfam" id="PF00294"/>
    </source>
</evidence>
<dbReference type="PANTHER" id="PTHR46566">
    <property type="entry name" value="1-PHOSPHOFRUCTOKINASE-RELATED"/>
    <property type="match status" value="1"/>
</dbReference>
<organism evidence="8 9">
    <name type="scientific">Rhodococcoides fascians</name>
    <name type="common">Rhodococcus fascians</name>
    <dbReference type="NCBI Taxonomy" id="1828"/>
    <lineage>
        <taxon>Bacteria</taxon>
        <taxon>Bacillati</taxon>
        <taxon>Actinomycetota</taxon>
        <taxon>Actinomycetes</taxon>
        <taxon>Mycobacteriales</taxon>
        <taxon>Nocardiaceae</taxon>
        <taxon>Rhodococcoides</taxon>
    </lineage>
</organism>
<dbReference type="GO" id="GO:0009024">
    <property type="term" value="F:tagatose-6-phosphate kinase activity"/>
    <property type="evidence" value="ECO:0007669"/>
    <property type="project" value="UniProtKB-EC"/>
</dbReference>
<gene>
    <name evidence="8" type="primary">lacC</name>
    <name evidence="8" type="ORF">A3Q41_00917</name>
</gene>
<dbReference type="InterPro" id="IPR017583">
    <property type="entry name" value="Tagatose/fructose_Pkinase"/>
</dbReference>
<dbReference type="GO" id="GO:0005975">
    <property type="term" value="P:carbohydrate metabolic process"/>
    <property type="evidence" value="ECO:0007669"/>
    <property type="project" value="InterPro"/>
</dbReference>
<reference evidence="8 9" key="1">
    <citation type="journal article" date="2016" name="Genome Announc.">
        <title>Complete Genome and Plasmid Sequences for Rhodococcus fascians D188 and Draft Sequences for Rhodococcus Isolates PBTS 1 and PBTS 2.</title>
        <authorList>
            <person name="Stamler R.A."/>
            <person name="Vereecke D."/>
            <person name="Zhang Y."/>
            <person name="Schilkey F."/>
            <person name="Devitt N."/>
            <person name="Randall J.J."/>
        </authorList>
    </citation>
    <scope>NUCLEOTIDE SEQUENCE [LARGE SCALE GENOMIC DNA]</scope>
    <source>
        <strain evidence="8 9">PBTS2</strain>
    </source>
</reference>
<dbReference type="SUPFAM" id="SSF53613">
    <property type="entry name" value="Ribokinase-like"/>
    <property type="match status" value="1"/>
</dbReference>
<keyword evidence="9" id="KW-1185">Reference proteome</keyword>
<dbReference type="AlphaFoldDB" id="A0A143QGE2"/>
<dbReference type="OrthoDB" id="3206700at2"/>
<keyword evidence="2 6" id="KW-0808">Transferase</keyword>
<evidence type="ECO:0000313" key="8">
    <source>
        <dbReference type="EMBL" id="AMY22235.1"/>
    </source>
</evidence>
<dbReference type="EC" id="2.7.1.144" evidence="8"/>
<evidence type="ECO:0000256" key="3">
    <source>
        <dbReference type="ARBA" id="ARBA00022741"/>
    </source>
</evidence>
<dbReference type="Proteomes" id="UP000076038">
    <property type="component" value="Chromosome"/>
</dbReference>
<protein>
    <submittedName>
        <fullName evidence="8">Tagatose-6-phosphate kinase</fullName>
        <ecNumber evidence="8">2.7.1.144</ecNumber>
    </submittedName>
</protein>
<dbReference type="InterPro" id="IPR011611">
    <property type="entry name" value="PfkB_dom"/>
</dbReference>
<evidence type="ECO:0000256" key="5">
    <source>
        <dbReference type="ARBA" id="ARBA00022840"/>
    </source>
</evidence>
<evidence type="ECO:0000256" key="6">
    <source>
        <dbReference type="PIRNR" id="PIRNR000535"/>
    </source>
</evidence>
<dbReference type="Gene3D" id="3.40.1190.20">
    <property type="match status" value="1"/>
</dbReference>
<reference evidence="9" key="2">
    <citation type="submission" date="2016-04" db="EMBL/GenBank/DDBJ databases">
        <title>Complete Genome and Plasmid Sequences for Rhodococcus fascians D188 and Draft Sequences for Rhodococcus spp. Isolates PBTS 1 and PBTS 2.</title>
        <authorList>
            <person name="Stamer R."/>
            <person name="Vereecke D."/>
            <person name="Zhang Y."/>
            <person name="Schilkey F."/>
            <person name="Devitt N."/>
            <person name="Randall J."/>
        </authorList>
    </citation>
    <scope>NUCLEOTIDE SEQUENCE [LARGE SCALE GENOMIC DNA]</scope>
    <source>
        <strain evidence="9">PBTS2</strain>
    </source>
</reference>
<keyword evidence="4 8" id="KW-0418">Kinase</keyword>
<dbReference type="PANTHER" id="PTHR46566:SF2">
    <property type="entry name" value="ATP-DEPENDENT 6-PHOSPHOFRUCTOKINASE ISOZYME 2"/>
    <property type="match status" value="1"/>
</dbReference>
<dbReference type="PIRSF" id="PIRSF000535">
    <property type="entry name" value="1PFK/6PFK/LacC"/>
    <property type="match status" value="1"/>
</dbReference>
<comment type="similarity">
    <text evidence="1">Belongs to the carbohydrate kinase PfkB family.</text>
</comment>
<name>A0A143QGE2_RHOFA</name>
<keyword evidence="3" id="KW-0547">Nucleotide-binding</keyword>
<sequence length="317" mass="32226">MPSSSRAPSALVFAPSPLLTVTLDAAPNGSTELHVHAGGQGHWIARMASVLGLDVTLAGVFGGEIGAVLRGIVESEGISVVSVDIGQESGSYVHDRRSGEREVLATVDPPPLARHALDDLFGAALATGARSDVAILGGPHADNIVPAEVYERLCADLRALEVPVVADLSGPTMLAALAGGLTVLKVSHEDLIADGGAESEDPKHLIDAMRKMHDDGAEVVVISRAGDPALALVDGDVLEIVTPGLQMVDHHGAGDSMSAGIAAGIAQGLSMPEALRLGGGAGTANVTRRGLGSGRKDLVLGLTESVDVRPYGKAGKK</sequence>
<evidence type="ECO:0000256" key="1">
    <source>
        <dbReference type="ARBA" id="ARBA00010688"/>
    </source>
</evidence>
<feature type="domain" description="Carbohydrate kinase PfkB" evidence="7">
    <location>
        <begin position="31"/>
        <end position="293"/>
    </location>
</feature>
<dbReference type="PATRIC" id="fig|1653479.3.peg.937"/>
<dbReference type="Pfam" id="PF00294">
    <property type="entry name" value="PfkB"/>
    <property type="match status" value="1"/>
</dbReference>
<dbReference type="EMBL" id="CP015220">
    <property type="protein sequence ID" value="AMY22235.1"/>
    <property type="molecule type" value="Genomic_DNA"/>
</dbReference>
<evidence type="ECO:0000256" key="2">
    <source>
        <dbReference type="ARBA" id="ARBA00022679"/>
    </source>
</evidence>